<evidence type="ECO:0000256" key="5">
    <source>
        <dbReference type="PROSITE-ProRule" id="PRU00108"/>
    </source>
</evidence>
<dbReference type="Gene3D" id="1.10.10.60">
    <property type="entry name" value="Homeodomain-like"/>
    <property type="match status" value="1"/>
</dbReference>
<dbReference type="SUPFAM" id="SSF46689">
    <property type="entry name" value="Homeodomain-like"/>
    <property type="match status" value="1"/>
</dbReference>
<dbReference type="OrthoDB" id="10056939at2759"/>
<dbReference type="GO" id="GO:0003677">
    <property type="term" value="F:DNA binding"/>
    <property type="evidence" value="ECO:0007669"/>
    <property type="project" value="UniProtKB-UniRule"/>
</dbReference>
<dbReference type="AlphaFoldDB" id="A0A2R6W2J3"/>
<sequence>MLGSSSFFDFNFDQEVANLHLSDYCQTEPQTPLINTHTTLFTQGSSPNYQSQVSVDLQTESFELSPRGLSTMTISEDTGSEYHAATTEPFLYLSDLETPLQNTADGKQDVTLSVNLTASDTTVRAEIQESGEKPPCNSGHSLLDSISYNSSREAENDIEFWLRAYTAPSKNLPFGCGEPKKTYHKIADGNCNVVDQKPWGPQLLQSSEAPNHVLSLETRKDGNSSQVILEGQSNLVEVQTATRRSPRSLEALKDLGIFMFGETEEPCPTVAEGKLNIENTDTLWQPQSEPHDDTLFGELFNFDDRAEDEDHRQYVLGSMLEELEKFVDKSDNELCRSSETTNELDLQCLIVHHPDLPKIIVASLACYKIRADEEEKKQLDEVANLSLSKLPAQDQLLGRGYSSKGKDPRLDLCLDKYLKALDELEKHISKLVTSADTHCVQMKQNILIQCPELGDVSKQSESDSVSGGQSELFTEEMEKIIQDHEKAKDRPQRSALPMLTDQEWRGAILAAYNPSLLRTLKTRHLKEGRRNLKLPDPARRILLNWWTEHQGKPYPSEEEKQILAKCSGLEIDQINNWFINQRKRHCCSAFSENHKNHAADCYKMNGPRR</sequence>
<keyword evidence="3 5" id="KW-0371">Homeobox</keyword>
<feature type="DNA-binding region" description="Homeobox" evidence="5">
    <location>
        <begin position="527"/>
        <end position="585"/>
    </location>
</feature>
<dbReference type="CDD" id="cd00086">
    <property type="entry name" value="homeodomain"/>
    <property type="match status" value="1"/>
</dbReference>
<dbReference type="InterPro" id="IPR009057">
    <property type="entry name" value="Homeodomain-like_sf"/>
</dbReference>
<dbReference type="Gramene" id="Mp5g01600.1">
    <property type="protein sequence ID" value="Mp5g01600.1.cds"/>
    <property type="gene ID" value="Mp5g01600"/>
</dbReference>
<dbReference type="Pfam" id="PF05920">
    <property type="entry name" value="Homeobox_KN"/>
    <property type="match status" value="1"/>
</dbReference>
<dbReference type="PANTHER" id="PTHR11850">
    <property type="entry name" value="HOMEOBOX PROTEIN TRANSCRIPTION FACTORS"/>
    <property type="match status" value="1"/>
</dbReference>
<dbReference type="GO" id="GO:0005634">
    <property type="term" value="C:nucleus"/>
    <property type="evidence" value="ECO:0000318"/>
    <property type="project" value="GO_Central"/>
</dbReference>
<dbReference type="InterPro" id="IPR001356">
    <property type="entry name" value="HD"/>
</dbReference>
<keyword evidence="8" id="KW-1185">Reference proteome</keyword>
<dbReference type="EMBL" id="KZ772844">
    <property type="protein sequence ID" value="PTQ28059.1"/>
    <property type="molecule type" value="Genomic_DNA"/>
</dbReference>
<comment type="subcellular location">
    <subcellularLocation>
        <location evidence="1 5">Nucleus</location>
    </subcellularLocation>
</comment>
<protein>
    <recommendedName>
        <fullName evidence="6">Homeobox domain-containing protein</fullName>
    </recommendedName>
</protein>
<evidence type="ECO:0000313" key="8">
    <source>
        <dbReference type="Proteomes" id="UP000244005"/>
    </source>
</evidence>
<evidence type="ECO:0000259" key="6">
    <source>
        <dbReference type="PROSITE" id="PS50071"/>
    </source>
</evidence>
<evidence type="ECO:0000256" key="1">
    <source>
        <dbReference type="ARBA" id="ARBA00004123"/>
    </source>
</evidence>
<dbReference type="InterPro" id="IPR050224">
    <property type="entry name" value="TALE_homeobox"/>
</dbReference>
<dbReference type="InterPro" id="IPR008422">
    <property type="entry name" value="KN_HD"/>
</dbReference>
<dbReference type="SMART" id="SM00389">
    <property type="entry name" value="HOX"/>
    <property type="match status" value="1"/>
</dbReference>
<evidence type="ECO:0000256" key="2">
    <source>
        <dbReference type="ARBA" id="ARBA00023125"/>
    </source>
</evidence>
<evidence type="ECO:0000313" key="7">
    <source>
        <dbReference type="EMBL" id="PTQ28059.1"/>
    </source>
</evidence>
<reference evidence="8" key="1">
    <citation type="journal article" date="2017" name="Cell">
        <title>Insights into land plant evolution garnered from the Marchantia polymorpha genome.</title>
        <authorList>
            <person name="Bowman J.L."/>
            <person name="Kohchi T."/>
            <person name="Yamato K.T."/>
            <person name="Jenkins J."/>
            <person name="Shu S."/>
            <person name="Ishizaki K."/>
            <person name="Yamaoka S."/>
            <person name="Nishihama R."/>
            <person name="Nakamura Y."/>
            <person name="Berger F."/>
            <person name="Adam C."/>
            <person name="Aki S.S."/>
            <person name="Althoff F."/>
            <person name="Araki T."/>
            <person name="Arteaga-Vazquez M.A."/>
            <person name="Balasubrmanian S."/>
            <person name="Barry K."/>
            <person name="Bauer D."/>
            <person name="Boehm C.R."/>
            <person name="Briginshaw L."/>
            <person name="Caballero-Perez J."/>
            <person name="Catarino B."/>
            <person name="Chen F."/>
            <person name="Chiyoda S."/>
            <person name="Chovatia M."/>
            <person name="Davies K.M."/>
            <person name="Delmans M."/>
            <person name="Demura T."/>
            <person name="Dierschke T."/>
            <person name="Dolan L."/>
            <person name="Dorantes-Acosta A.E."/>
            <person name="Eklund D.M."/>
            <person name="Florent S.N."/>
            <person name="Flores-Sandoval E."/>
            <person name="Fujiyama A."/>
            <person name="Fukuzawa H."/>
            <person name="Galik B."/>
            <person name="Grimanelli D."/>
            <person name="Grimwood J."/>
            <person name="Grossniklaus U."/>
            <person name="Hamada T."/>
            <person name="Haseloff J."/>
            <person name="Hetherington A.J."/>
            <person name="Higo A."/>
            <person name="Hirakawa Y."/>
            <person name="Hundley H.N."/>
            <person name="Ikeda Y."/>
            <person name="Inoue K."/>
            <person name="Inoue S.I."/>
            <person name="Ishida S."/>
            <person name="Jia Q."/>
            <person name="Kakita M."/>
            <person name="Kanazawa T."/>
            <person name="Kawai Y."/>
            <person name="Kawashima T."/>
            <person name="Kennedy M."/>
            <person name="Kinose K."/>
            <person name="Kinoshita T."/>
            <person name="Kohara Y."/>
            <person name="Koide E."/>
            <person name="Komatsu K."/>
            <person name="Kopischke S."/>
            <person name="Kubo M."/>
            <person name="Kyozuka J."/>
            <person name="Lagercrantz U."/>
            <person name="Lin S.S."/>
            <person name="Lindquist E."/>
            <person name="Lipzen A.M."/>
            <person name="Lu C.W."/>
            <person name="De Luna E."/>
            <person name="Martienssen R.A."/>
            <person name="Minamino N."/>
            <person name="Mizutani M."/>
            <person name="Mizutani M."/>
            <person name="Mochizuki N."/>
            <person name="Monte I."/>
            <person name="Mosher R."/>
            <person name="Nagasaki H."/>
            <person name="Nakagami H."/>
            <person name="Naramoto S."/>
            <person name="Nishitani K."/>
            <person name="Ohtani M."/>
            <person name="Okamoto T."/>
            <person name="Okumura M."/>
            <person name="Phillips J."/>
            <person name="Pollak B."/>
            <person name="Reinders A."/>
            <person name="Rovekamp M."/>
            <person name="Sano R."/>
            <person name="Sawa S."/>
            <person name="Schmid M.W."/>
            <person name="Shirakawa M."/>
            <person name="Solano R."/>
            <person name="Spunde A."/>
            <person name="Suetsugu N."/>
            <person name="Sugano S."/>
            <person name="Sugiyama A."/>
            <person name="Sun R."/>
            <person name="Suzuki Y."/>
            <person name="Takenaka M."/>
            <person name="Takezawa D."/>
            <person name="Tomogane H."/>
            <person name="Tsuzuki M."/>
            <person name="Ueda T."/>
            <person name="Umeda M."/>
            <person name="Ward J.M."/>
            <person name="Watanabe Y."/>
            <person name="Yazaki K."/>
            <person name="Yokoyama R."/>
            <person name="Yoshitake Y."/>
            <person name="Yotsui I."/>
            <person name="Zachgo S."/>
            <person name="Schmutz J."/>
        </authorList>
    </citation>
    <scope>NUCLEOTIDE SEQUENCE [LARGE SCALE GENOMIC DNA]</scope>
    <source>
        <strain evidence="8">Tak-1</strain>
    </source>
</reference>
<evidence type="ECO:0000256" key="3">
    <source>
        <dbReference type="ARBA" id="ARBA00023155"/>
    </source>
</evidence>
<dbReference type="PROSITE" id="PS50071">
    <property type="entry name" value="HOMEOBOX_2"/>
    <property type="match status" value="1"/>
</dbReference>
<feature type="domain" description="Homeobox" evidence="6">
    <location>
        <begin position="525"/>
        <end position="584"/>
    </location>
</feature>
<organism evidence="7 8">
    <name type="scientific">Marchantia polymorpha</name>
    <name type="common">Common liverwort</name>
    <name type="synonym">Marchantia aquatica</name>
    <dbReference type="NCBI Taxonomy" id="3197"/>
    <lineage>
        <taxon>Eukaryota</taxon>
        <taxon>Viridiplantae</taxon>
        <taxon>Streptophyta</taxon>
        <taxon>Embryophyta</taxon>
        <taxon>Marchantiophyta</taxon>
        <taxon>Marchantiopsida</taxon>
        <taxon>Marchantiidae</taxon>
        <taxon>Marchantiales</taxon>
        <taxon>Marchantiaceae</taxon>
        <taxon>Marchantia</taxon>
    </lineage>
</organism>
<proteinExistence type="predicted"/>
<dbReference type="GO" id="GO:0006355">
    <property type="term" value="P:regulation of DNA-templated transcription"/>
    <property type="evidence" value="ECO:0007669"/>
    <property type="project" value="InterPro"/>
</dbReference>
<gene>
    <name evidence="7" type="ORF">MARPO_0175s0020</name>
</gene>
<evidence type="ECO:0000256" key="4">
    <source>
        <dbReference type="ARBA" id="ARBA00023242"/>
    </source>
</evidence>
<name>A0A2R6W2J3_MARPO</name>
<accession>A0A2R6W2J3</accession>
<keyword evidence="4 5" id="KW-0539">Nucleus</keyword>
<dbReference type="Proteomes" id="UP000244005">
    <property type="component" value="Unassembled WGS sequence"/>
</dbReference>
<keyword evidence="2 5" id="KW-0238">DNA-binding</keyword>